<proteinExistence type="predicted"/>
<evidence type="ECO:0000313" key="1">
    <source>
        <dbReference type="EMBL" id="SFR32715.1"/>
    </source>
</evidence>
<dbReference type="Proteomes" id="UP000199658">
    <property type="component" value="Unassembled WGS sequence"/>
</dbReference>
<gene>
    <name evidence="1" type="ORF">SAMN04488002_0187</name>
</gene>
<accession>A0A1I6FRY9</accession>
<dbReference type="AlphaFoldDB" id="A0A1I6FRY9"/>
<name>A0A1I6FRY9_9RHOB</name>
<dbReference type="STRING" id="670154.SAMN04488002_0187"/>
<keyword evidence="2" id="KW-1185">Reference proteome</keyword>
<organism evidence="1 2">
    <name type="scientific">Litoreibacter janthinus</name>
    <dbReference type="NCBI Taxonomy" id="670154"/>
    <lineage>
        <taxon>Bacteria</taxon>
        <taxon>Pseudomonadati</taxon>
        <taxon>Pseudomonadota</taxon>
        <taxon>Alphaproteobacteria</taxon>
        <taxon>Rhodobacterales</taxon>
        <taxon>Roseobacteraceae</taxon>
        <taxon>Litoreibacter</taxon>
    </lineage>
</organism>
<protein>
    <submittedName>
        <fullName evidence="1">Uncharacterized protein</fullName>
    </submittedName>
</protein>
<sequence length="268" mass="30093">MPHRKTPKEFNNPGFDLDYQPYDAAKFSQIVKEVGFSAVRSSAQVREEWLSRMNNLAIHLKYDLENSSRPSRSGERAELESLTKATKKLVNLLPLQWDEDDVEIRNEREPIKPSSNEMRLRSNHRVSGHLERLLSPHLENEIENRPNDPDGILDELINTENPLDAREILILASVLTSFIAKASTAAIEALPIDPETRAPRPEHDFVIGLARLYPDIFGRDIGISNAKGKLGGPLVRFINAASACVKIDVTARKIQSWLTKDGLIGTSQ</sequence>
<reference evidence="2" key="1">
    <citation type="submission" date="2016-10" db="EMBL/GenBank/DDBJ databases">
        <authorList>
            <person name="Varghese N."/>
            <person name="Submissions S."/>
        </authorList>
    </citation>
    <scope>NUCLEOTIDE SEQUENCE [LARGE SCALE GENOMIC DNA]</scope>
    <source>
        <strain evidence="2">DSM 26921</strain>
    </source>
</reference>
<dbReference type="RefSeq" id="WP_090211301.1">
    <property type="nucleotide sequence ID" value="NZ_FOYO01000001.1"/>
</dbReference>
<evidence type="ECO:0000313" key="2">
    <source>
        <dbReference type="Proteomes" id="UP000199658"/>
    </source>
</evidence>
<dbReference type="EMBL" id="FOYO01000001">
    <property type="protein sequence ID" value="SFR32715.1"/>
    <property type="molecule type" value="Genomic_DNA"/>
</dbReference>